<gene>
    <name evidence="2" type="ORF">LCGC14_1689000</name>
</gene>
<sequence length="349" mass="38790">MSKAVVTGGASFIGSHLVEKLVARGDEVTVLDDFSSGSKENLADVSSRISVFRVDLMDPVQCLNSIHEGQVDIVYHLAADHGGRGYVWTEQIATAKNFALDQNVFQACIRRKVPTIVYASSGCAYPMHLQGNPQEFRYLREEDIGPPYDPDGLYGHAKLVGELTLERMAIEYGTNYAACRFFTVYGPRAKENHAVIAMIARAFIKQDPFEFWGDGSAIRNWTYVDDIVDGMIAAGDEAVKGSSMSINLGNMERITVNQGVLSVVALAQQYYDLKDAGLGTKYNPSFRPDTYKPVGPVNRVCDNTRMTDLLGRGAISFEDGLHRTLQWYFETKDVEYIKSNLERLLIAKQ</sequence>
<dbReference type="Gene3D" id="3.90.25.10">
    <property type="entry name" value="UDP-galactose 4-epimerase, domain 1"/>
    <property type="match status" value="1"/>
</dbReference>
<comment type="caution">
    <text evidence="2">The sequence shown here is derived from an EMBL/GenBank/DDBJ whole genome shotgun (WGS) entry which is preliminary data.</text>
</comment>
<name>A0A0F9HLH3_9ZZZZ</name>
<proteinExistence type="predicted"/>
<evidence type="ECO:0000259" key="1">
    <source>
        <dbReference type="Pfam" id="PF01370"/>
    </source>
</evidence>
<organism evidence="2">
    <name type="scientific">marine sediment metagenome</name>
    <dbReference type="NCBI Taxonomy" id="412755"/>
    <lineage>
        <taxon>unclassified sequences</taxon>
        <taxon>metagenomes</taxon>
        <taxon>ecological metagenomes</taxon>
    </lineage>
</organism>
<dbReference type="Gene3D" id="3.40.50.720">
    <property type="entry name" value="NAD(P)-binding Rossmann-like Domain"/>
    <property type="match status" value="1"/>
</dbReference>
<dbReference type="SUPFAM" id="SSF51735">
    <property type="entry name" value="NAD(P)-binding Rossmann-fold domains"/>
    <property type="match status" value="1"/>
</dbReference>
<dbReference type="PANTHER" id="PTHR43245">
    <property type="entry name" value="BIFUNCTIONAL POLYMYXIN RESISTANCE PROTEIN ARNA"/>
    <property type="match status" value="1"/>
</dbReference>
<dbReference type="InterPro" id="IPR050177">
    <property type="entry name" value="Lipid_A_modif_metabolic_enz"/>
</dbReference>
<dbReference type="PANTHER" id="PTHR43245:SF13">
    <property type="entry name" value="UDP-D-APIOSE_UDP-D-XYLOSE SYNTHASE 2"/>
    <property type="match status" value="1"/>
</dbReference>
<dbReference type="EMBL" id="LAZR01014746">
    <property type="protein sequence ID" value="KKM16126.1"/>
    <property type="molecule type" value="Genomic_DNA"/>
</dbReference>
<protein>
    <recommendedName>
        <fullName evidence="1">NAD-dependent epimerase/dehydratase domain-containing protein</fullName>
    </recommendedName>
</protein>
<dbReference type="InterPro" id="IPR036291">
    <property type="entry name" value="NAD(P)-bd_dom_sf"/>
</dbReference>
<dbReference type="InterPro" id="IPR001509">
    <property type="entry name" value="Epimerase_deHydtase"/>
</dbReference>
<feature type="domain" description="NAD-dependent epimerase/dehydratase" evidence="1">
    <location>
        <begin position="5"/>
        <end position="249"/>
    </location>
</feature>
<dbReference type="Pfam" id="PF01370">
    <property type="entry name" value="Epimerase"/>
    <property type="match status" value="1"/>
</dbReference>
<reference evidence="2" key="1">
    <citation type="journal article" date="2015" name="Nature">
        <title>Complex archaea that bridge the gap between prokaryotes and eukaryotes.</title>
        <authorList>
            <person name="Spang A."/>
            <person name="Saw J.H."/>
            <person name="Jorgensen S.L."/>
            <person name="Zaremba-Niedzwiedzka K."/>
            <person name="Martijn J."/>
            <person name="Lind A.E."/>
            <person name="van Eijk R."/>
            <person name="Schleper C."/>
            <person name="Guy L."/>
            <person name="Ettema T.J."/>
        </authorList>
    </citation>
    <scope>NUCLEOTIDE SEQUENCE</scope>
</reference>
<accession>A0A0F9HLH3</accession>
<dbReference type="AlphaFoldDB" id="A0A0F9HLH3"/>
<evidence type="ECO:0000313" key="2">
    <source>
        <dbReference type="EMBL" id="KKM16126.1"/>
    </source>
</evidence>